<gene>
    <name evidence="2" type="ORF">C6Y14_39550</name>
</gene>
<name>A0A2P8PV96_9ACTN</name>
<protein>
    <submittedName>
        <fullName evidence="2">Uncharacterized protein</fullName>
    </submittedName>
</protein>
<dbReference type="EMBL" id="PYBJ01000034">
    <property type="protein sequence ID" value="PSM37922.1"/>
    <property type="molecule type" value="Genomic_DNA"/>
</dbReference>
<evidence type="ECO:0000313" key="2">
    <source>
        <dbReference type="EMBL" id="PSM37922.1"/>
    </source>
</evidence>
<evidence type="ECO:0000256" key="1">
    <source>
        <dbReference type="SAM" id="MobiDB-lite"/>
    </source>
</evidence>
<evidence type="ECO:0000313" key="3">
    <source>
        <dbReference type="Proteomes" id="UP000240429"/>
    </source>
</evidence>
<organism evidence="2 3">
    <name type="scientific">Streptomyces dioscori</name>
    <dbReference type="NCBI Taxonomy" id="2109333"/>
    <lineage>
        <taxon>Bacteria</taxon>
        <taxon>Bacillati</taxon>
        <taxon>Actinomycetota</taxon>
        <taxon>Actinomycetes</taxon>
        <taxon>Kitasatosporales</taxon>
        <taxon>Streptomycetaceae</taxon>
        <taxon>Streptomyces</taxon>
        <taxon>Streptomyces aurantiacus group</taxon>
    </lineage>
</organism>
<reference evidence="2 3" key="1">
    <citation type="submission" date="2018-03" db="EMBL/GenBank/DDBJ databases">
        <title>Streptomyces dioscori sp. nov., a novel endophytic actinobacterium isolated from bulbil of Dioscorea bulbifera L.</title>
        <authorList>
            <person name="Zhikuan W."/>
        </authorList>
    </citation>
    <scope>NUCLEOTIDE SEQUENCE [LARGE SCALE GENOMIC DNA]</scope>
    <source>
        <strain evidence="2 3">A217</strain>
    </source>
</reference>
<comment type="caution">
    <text evidence="2">The sequence shown here is derived from an EMBL/GenBank/DDBJ whole genome shotgun (WGS) entry which is preliminary data.</text>
</comment>
<dbReference type="Proteomes" id="UP000240429">
    <property type="component" value="Unassembled WGS sequence"/>
</dbReference>
<feature type="region of interest" description="Disordered" evidence="1">
    <location>
        <begin position="1"/>
        <end position="52"/>
    </location>
</feature>
<dbReference type="AlphaFoldDB" id="A0A2P8PV96"/>
<sequence>MGGIRTGPPQLRPGRAFAHTTGALCSGSPHRSDSRSPQTPRGARQPGQNHRRACTYPPWCKPFGVSGACSRTRARWPGPRHGTASAGGCAFDCGSVVAERAVPRAPDGAGPGWGR</sequence>
<keyword evidence="3" id="KW-1185">Reference proteome</keyword>
<accession>A0A2P8PV96</accession>
<proteinExistence type="predicted"/>